<dbReference type="EMBL" id="PHUF01000004">
    <property type="protein sequence ID" value="PKB14827.1"/>
    <property type="molecule type" value="Genomic_DNA"/>
</dbReference>
<sequence>MPISRHLPLAAVTLALVAAPAAAQEVYLGASFHAVDLPTSLDNGEVGGHDVQFGLRSDPIEALAVIGKPSIYAHGQIGLDRTTSLGAVGLSWKLGDAIYVRPGIGLALHSDRIREFAGPQRIDLGSRVLFEPELALGARLNDRVALEASWVHVSHATLLSGQNPGMDFLGARLVYKLN</sequence>
<keyword evidence="1" id="KW-0732">Signal</keyword>
<keyword evidence="3" id="KW-1185">Reference proteome</keyword>
<dbReference type="Proteomes" id="UP000232587">
    <property type="component" value="Unassembled WGS sequence"/>
</dbReference>
<dbReference type="Pfam" id="PF09411">
    <property type="entry name" value="PagL"/>
    <property type="match status" value="1"/>
</dbReference>
<comment type="caution">
    <text evidence="2">The sequence shown here is derived from an EMBL/GenBank/DDBJ whole genome shotgun (WGS) entry which is preliminary data.</text>
</comment>
<dbReference type="Gene3D" id="2.40.160.20">
    <property type="match status" value="1"/>
</dbReference>
<evidence type="ECO:0000313" key="3">
    <source>
        <dbReference type="Proteomes" id="UP000232587"/>
    </source>
</evidence>
<protein>
    <submittedName>
        <fullName evidence="2">Lipid A 3-O-deacylase PagL</fullName>
    </submittedName>
</protein>
<organism evidence="2 3">
    <name type="scientific">Novosphingobium kunmingense</name>
    <dbReference type="NCBI Taxonomy" id="1211806"/>
    <lineage>
        <taxon>Bacteria</taxon>
        <taxon>Pseudomonadati</taxon>
        <taxon>Pseudomonadota</taxon>
        <taxon>Alphaproteobacteria</taxon>
        <taxon>Sphingomonadales</taxon>
        <taxon>Sphingomonadaceae</taxon>
        <taxon>Novosphingobium</taxon>
    </lineage>
</organism>
<gene>
    <name evidence="2" type="ORF">B0I00_2429</name>
</gene>
<dbReference type="RefSeq" id="WP_100867617.1">
    <property type="nucleotide sequence ID" value="NZ_PHUF01000004.1"/>
</dbReference>
<feature type="signal peptide" evidence="1">
    <location>
        <begin position="1"/>
        <end position="23"/>
    </location>
</feature>
<dbReference type="OrthoDB" id="8112769at2"/>
<accession>A0A2N0H7B8</accession>
<name>A0A2N0H7B8_9SPHN</name>
<evidence type="ECO:0000256" key="1">
    <source>
        <dbReference type="SAM" id="SignalP"/>
    </source>
</evidence>
<evidence type="ECO:0000313" key="2">
    <source>
        <dbReference type="EMBL" id="PKB14827.1"/>
    </source>
</evidence>
<reference evidence="2 3" key="1">
    <citation type="submission" date="2017-11" db="EMBL/GenBank/DDBJ databases">
        <title>Genomic Encyclopedia of Type Strains, Phase III (KMG-III): the genomes of soil and plant-associated and newly described type strains.</title>
        <authorList>
            <person name="Whitman W."/>
        </authorList>
    </citation>
    <scope>NUCLEOTIDE SEQUENCE [LARGE SCALE GENOMIC DNA]</scope>
    <source>
        <strain evidence="2 3">CGMCC 1.12274</strain>
    </source>
</reference>
<feature type="chain" id="PRO_5014657675" evidence="1">
    <location>
        <begin position="24"/>
        <end position="178"/>
    </location>
</feature>
<proteinExistence type="predicted"/>
<dbReference type="InterPro" id="IPR018550">
    <property type="entry name" value="Lipid-A_deacylase-rel"/>
</dbReference>
<dbReference type="AlphaFoldDB" id="A0A2N0H7B8"/>